<dbReference type="GO" id="GO:0016020">
    <property type="term" value="C:membrane"/>
    <property type="evidence" value="ECO:0007669"/>
    <property type="project" value="UniProtKB-SubCell"/>
</dbReference>
<keyword evidence="3" id="KW-0813">Transport</keyword>
<feature type="transmembrane region" description="Helical" evidence="8">
    <location>
        <begin position="305"/>
        <end position="325"/>
    </location>
</feature>
<feature type="transmembrane region" description="Helical" evidence="8">
    <location>
        <begin position="49"/>
        <end position="72"/>
    </location>
</feature>
<evidence type="ECO:0000256" key="3">
    <source>
        <dbReference type="ARBA" id="ARBA00022448"/>
    </source>
</evidence>
<keyword evidence="5" id="KW-0532">Neurotransmitter transport</keyword>
<feature type="transmembrane region" description="Helical" evidence="8">
    <location>
        <begin position="363"/>
        <end position="385"/>
    </location>
</feature>
<dbReference type="GO" id="GO:0022857">
    <property type="term" value="F:transmembrane transporter activity"/>
    <property type="evidence" value="ECO:0007669"/>
    <property type="project" value="InterPro"/>
</dbReference>
<dbReference type="OrthoDB" id="446368at2759"/>
<comment type="similarity">
    <text evidence="2">Belongs to the major facilitator superfamily. Vesicular transporter family.</text>
</comment>
<dbReference type="Pfam" id="PF12832">
    <property type="entry name" value="MFS_1_like"/>
    <property type="match status" value="1"/>
</dbReference>
<dbReference type="AlphaFoldDB" id="U4U1J3"/>
<name>U4U1J3_DENPD</name>
<feature type="transmembrane region" description="Helical" evidence="8">
    <location>
        <begin position="84"/>
        <end position="104"/>
    </location>
</feature>
<gene>
    <name evidence="10" type="ORF">D910_01897</name>
</gene>
<feature type="transmembrane region" description="Helical" evidence="8">
    <location>
        <begin position="180"/>
        <end position="201"/>
    </location>
</feature>
<evidence type="ECO:0000256" key="6">
    <source>
        <dbReference type="ARBA" id="ARBA00022989"/>
    </source>
</evidence>
<evidence type="ECO:0000256" key="7">
    <source>
        <dbReference type="ARBA" id="ARBA00023136"/>
    </source>
</evidence>
<comment type="subcellular location">
    <subcellularLocation>
        <location evidence="1">Membrane</location>
        <topology evidence="1">Multi-pass membrane protein</topology>
    </subcellularLocation>
</comment>
<dbReference type="PROSITE" id="PS50850">
    <property type="entry name" value="MFS"/>
    <property type="match status" value="1"/>
</dbReference>
<dbReference type="InterPro" id="IPR036259">
    <property type="entry name" value="MFS_trans_sf"/>
</dbReference>
<dbReference type="EMBL" id="KB631580">
    <property type="protein sequence ID" value="ERL84466.1"/>
    <property type="molecule type" value="Genomic_DNA"/>
</dbReference>
<dbReference type="PANTHER" id="PTHR23506">
    <property type="entry name" value="GH10249P"/>
    <property type="match status" value="1"/>
</dbReference>
<evidence type="ECO:0000256" key="4">
    <source>
        <dbReference type="ARBA" id="ARBA00022692"/>
    </source>
</evidence>
<dbReference type="InterPro" id="IPR011701">
    <property type="entry name" value="MFS"/>
</dbReference>
<dbReference type="PANTHER" id="PTHR23506:SF28">
    <property type="entry name" value="MFS-TYPE TRANSPORTER SLC18B1-LIKE PROTEIN"/>
    <property type="match status" value="1"/>
</dbReference>
<evidence type="ECO:0000256" key="1">
    <source>
        <dbReference type="ARBA" id="ARBA00004141"/>
    </source>
</evidence>
<evidence type="ECO:0000259" key="9">
    <source>
        <dbReference type="PROSITE" id="PS50850"/>
    </source>
</evidence>
<dbReference type="Proteomes" id="UP000030742">
    <property type="component" value="Unassembled WGS sequence"/>
</dbReference>
<keyword evidence="7 8" id="KW-0472">Membrane</keyword>
<dbReference type="InterPro" id="IPR020846">
    <property type="entry name" value="MFS_dom"/>
</dbReference>
<feature type="transmembrane region" description="Helical" evidence="8">
    <location>
        <begin position="141"/>
        <end position="168"/>
    </location>
</feature>
<dbReference type="InterPro" id="IPR050930">
    <property type="entry name" value="MFS_Vesicular_Transporter"/>
</dbReference>
<dbReference type="SUPFAM" id="SSF103473">
    <property type="entry name" value="MFS general substrate transporter"/>
    <property type="match status" value="1"/>
</dbReference>
<dbReference type="Pfam" id="PF07690">
    <property type="entry name" value="MFS_1"/>
    <property type="match status" value="1"/>
</dbReference>
<evidence type="ECO:0000256" key="2">
    <source>
        <dbReference type="ARBA" id="ARBA00006829"/>
    </source>
</evidence>
<dbReference type="InterPro" id="IPR024989">
    <property type="entry name" value="MFS_assoc_dom"/>
</dbReference>
<reference evidence="10 11" key="1">
    <citation type="journal article" date="2013" name="Genome Biol.">
        <title>Draft genome of the mountain pine beetle, Dendroctonus ponderosae Hopkins, a major forest pest.</title>
        <authorList>
            <person name="Keeling C.I."/>
            <person name="Yuen M.M."/>
            <person name="Liao N.Y."/>
            <person name="Docking T.R."/>
            <person name="Chan S.K."/>
            <person name="Taylor G.A."/>
            <person name="Palmquist D.L."/>
            <person name="Jackman S.D."/>
            <person name="Nguyen A."/>
            <person name="Li M."/>
            <person name="Henderson H."/>
            <person name="Janes J.K."/>
            <person name="Zhao Y."/>
            <person name="Pandoh P."/>
            <person name="Moore R."/>
            <person name="Sperling F.A."/>
            <person name="Huber D.P."/>
            <person name="Birol I."/>
            <person name="Jones S.J."/>
            <person name="Bohlmann J."/>
        </authorList>
    </citation>
    <scope>NUCLEOTIDE SEQUENCE</scope>
</reference>
<protein>
    <recommendedName>
        <fullName evidence="9">Major facilitator superfamily (MFS) profile domain-containing protein</fullName>
    </recommendedName>
</protein>
<evidence type="ECO:0000313" key="11">
    <source>
        <dbReference type="Proteomes" id="UP000030742"/>
    </source>
</evidence>
<proteinExistence type="inferred from homology"/>
<feature type="transmembrane region" description="Helical" evidence="8">
    <location>
        <begin position="332"/>
        <end position="351"/>
    </location>
</feature>
<keyword evidence="6 8" id="KW-1133">Transmembrane helix</keyword>
<feature type="transmembrane region" description="Helical" evidence="8">
    <location>
        <begin position="116"/>
        <end position="135"/>
    </location>
</feature>
<dbReference type="STRING" id="77166.U4U1J3"/>
<feature type="transmembrane region" description="Helical" evidence="8">
    <location>
        <begin position="207"/>
        <end position="227"/>
    </location>
</feature>
<dbReference type="PRINTS" id="PR01035">
    <property type="entry name" value="TCRTETA"/>
</dbReference>
<sequence>MKVFLLFEINVHRTGKEEISSQNKRIKLTFNGRFNSPLKKAKLETNQKLSLLMLAIGDFLSVCALSIISPFFPAESARKGVSASISGLIFAVYALVVFVSSPIFGMQLPKIGAKPMFVFGAFVAGISNVIFIDRLNTFEIFVAASFTIRIVEALGASAHSVAAYVLVVDIFPDNIGTVRGLLETCVGLGLSAGPGIGGLLYGVGGFGLPFFVCGGIALFVAVVNVFILRKPQRNEFKPSGTMLSLIRLPPVLITCMITTLAAMSGSFLDPTLEPHMRKSVGQSLSGITSNLNVCLQFGLSPSQVGLLFLLSSATYGLCSPLWGWLSDRIKHYSWLMTTGLFGSALVLLLLGPSPLLTFLQDSVWLKAVALGGLGVSTAMTVIPTYQFMLDSAVNRGFAENLGTHGMISGLWGSVYSLGEVIGPILGGTLMDNFNFSVTATVLALLNFLLAIIALVYFKLNALNSKADKAIHGTDSEAGGSAEKCGQKDNISCVRF</sequence>
<evidence type="ECO:0000256" key="8">
    <source>
        <dbReference type="SAM" id="Phobius"/>
    </source>
</evidence>
<dbReference type="InterPro" id="IPR001958">
    <property type="entry name" value="Tet-R_TetA/multi-R_MdtG-like"/>
</dbReference>
<accession>U4U1J3</accession>
<organism evidence="10 11">
    <name type="scientific">Dendroctonus ponderosae</name>
    <name type="common">Mountain pine beetle</name>
    <dbReference type="NCBI Taxonomy" id="77166"/>
    <lineage>
        <taxon>Eukaryota</taxon>
        <taxon>Metazoa</taxon>
        <taxon>Ecdysozoa</taxon>
        <taxon>Arthropoda</taxon>
        <taxon>Hexapoda</taxon>
        <taxon>Insecta</taxon>
        <taxon>Pterygota</taxon>
        <taxon>Neoptera</taxon>
        <taxon>Endopterygota</taxon>
        <taxon>Coleoptera</taxon>
        <taxon>Polyphaga</taxon>
        <taxon>Cucujiformia</taxon>
        <taxon>Curculionidae</taxon>
        <taxon>Scolytinae</taxon>
        <taxon>Dendroctonus</taxon>
    </lineage>
</organism>
<dbReference type="Gene3D" id="1.20.1250.20">
    <property type="entry name" value="MFS general substrate transporter like domains"/>
    <property type="match status" value="2"/>
</dbReference>
<feature type="transmembrane region" description="Helical" evidence="8">
    <location>
        <begin position="435"/>
        <end position="457"/>
    </location>
</feature>
<keyword evidence="4 8" id="KW-0812">Transmembrane</keyword>
<feature type="domain" description="Major facilitator superfamily (MFS) profile" evidence="9">
    <location>
        <begin position="50"/>
        <end position="461"/>
    </location>
</feature>
<feature type="transmembrane region" description="Helical" evidence="8">
    <location>
        <begin position="248"/>
        <end position="268"/>
    </location>
</feature>
<evidence type="ECO:0000256" key="5">
    <source>
        <dbReference type="ARBA" id="ARBA00022775"/>
    </source>
</evidence>
<evidence type="ECO:0000313" key="10">
    <source>
        <dbReference type="EMBL" id="ERL84466.1"/>
    </source>
</evidence>